<dbReference type="SUPFAM" id="SSF56300">
    <property type="entry name" value="Metallo-dependent phosphatases"/>
    <property type="match status" value="1"/>
</dbReference>
<dbReference type="CDD" id="cd00840">
    <property type="entry name" value="MPP_Mre11_N"/>
    <property type="match status" value="1"/>
</dbReference>
<dbReference type="InterPro" id="IPR004843">
    <property type="entry name" value="Calcineurin-like_PHP"/>
</dbReference>
<accession>A0A540R7N6</accession>
<evidence type="ECO:0000259" key="6">
    <source>
        <dbReference type="Pfam" id="PF00149"/>
    </source>
</evidence>
<feature type="domain" description="Calcineurin-like phosphoesterase" evidence="6">
    <location>
        <begin position="6"/>
        <end position="198"/>
    </location>
</feature>
<evidence type="ECO:0000256" key="2">
    <source>
        <dbReference type="ARBA" id="ARBA00013365"/>
    </source>
</evidence>
<dbReference type="InterPro" id="IPR041796">
    <property type="entry name" value="Mre11_N"/>
</dbReference>
<evidence type="ECO:0000256" key="4">
    <source>
        <dbReference type="ARBA" id="ARBA00022801"/>
    </source>
</evidence>
<evidence type="ECO:0000256" key="1">
    <source>
        <dbReference type="ARBA" id="ARBA00010555"/>
    </source>
</evidence>
<keyword evidence="3" id="KW-0540">Nuclease</keyword>
<dbReference type="STRING" id="1686286.GCA_900092335_01464"/>
<dbReference type="EMBL" id="VHIR01000006">
    <property type="protein sequence ID" value="TQE43750.1"/>
    <property type="molecule type" value="Genomic_DNA"/>
</dbReference>
<dbReference type="InterPro" id="IPR050535">
    <property type="entry name" value="DNA_Repair-Maintenance_Comp"/>
</dbReference>
<sequence>MTQRVTFIHTSDFQWGMQRWFLEGEAQARFSAARLAAVERLGELATRTGAQFIVAAGDVFEHNSLTRQTTGRANEVLAGLPVPVYLLPGNHDPLVADSIFRTATAENVYVLGDSVPQEVADGVELVGAPLLTKYVNRDLVAEALQGLEPTENIRIAVGHGQVSSRTSTPSPAEIDLAQVEQAVRSGSIDYLALGDTHSTQNLSATGAVWFSGSPEVTDFHGLETDNGERDSGNALVVTIEKDGTGPATVTVEKHHVGKWRFDAVSAELDSLEDVESFLSQLRAYENKDRTVIKYGLTGTLSLTAQRALESGLDELTDIFAALYPRERLMDLVTEPDPDELDNLGLTGFAASALEELVEDMSAGDLEARDATNLLFRLTAKGA</sequence>
<comment type="similarity">
    <text evidence="1">Belongs to the SbcD family.</text>
</comment>
<dbReference type="GO" id="GO:0004527">
    <property type="term" value="F:exonuclease activity"/>
    <property type="evidence" value="ECO:0007669"/>
    <property type="project" value="UniProtKB-KW"/>
</dbReference>
<organism evidence="7 8">
    <name type="scientific">Corynebacterium phoceense</name>
    <dbReference type="NCBI Taxonomy" id="1686286"/>
    <lineage>
        <taxon>Bacteria</taxon>
        <taxon>Bacillati</taxon>
        <taxon>Actinomycetota</taxon>
        <taxon>Actinomycetes</taxon>
        <taxon>Mycobacteriales</taxon>
        <taxon>Corynebacteriaceae</taxon>
        <taxon>Corynebacterium</taxon>
    </lineage>
</organism>
<dbReference type="PIRSF" id="PIRSF033093">
    <property type="entry name" value="UCP_ML1119"/>
    <property type="match status" value="1"/>
</dbReference>
<evidence type="ECO:0000256" key="5">
    <source>
        <dbReference type="ARBA" id="ARBA00022839"/>
    </source>
</evidence>
<gene>
    <name evidence="7" type="ORF">EJK80_05680</name>
</gene>
<keyword evidence="8" id="KW-1185">Reference proteome</keyword>
<proteinExistence type="inferred from homology"/>
<dbReference type="RefSeq" id="WP_141628795.1">
    <property type="nucleotide sequence ID" value="NZ_VHIR01000006.1"/>
</dbReference>
<evidence type="ECO:0000313" key="8">
    <source>
        <dbReference type="Proteomes" id="UP000318080"/>
    </source>
</evidence>
<name>A0A540R7N6_9CORY</name>
<dbReference type="Gene3D" id="3.60.21.10">
    <property type="match status" value="1"/>
</dbReference>
<dbReference type="PANTHER" id="PTHR30337:SF0">
    <property type="entry name" value="NUCLEASE SBCCD SUBUNIT D"/>
    <property type="match status" value="1"/>
</dbReference>
<dbReference type="Proteomes" id="UP000318080">
    <property type="component" value="Unassembled WGS sequence"/>
</dbReference>
<reference evidence="7 8" key="1">
    <citation type="submission" date="2019-06" db="EMBL/GenBank/DDBJ databases">
        <title>Draft genome of C. phoceense Strain 272.</title>
        <authorList>
            <person name="Pacheco L.G.C."/>
            <person name="Barberis C.M."/>
            <person name="Almuzara M.N."/>
            <person name="Traglia G.M."/>
            <person name="Santos C.S."/>
            <person name="Rocha D.J.P.G."/>
            <person name="Aguiar E.R.G.R."/>
            <person name="Vay C.A."/>
        </authorList>
    </citation>
    <scope>NUCLEOTIDE SEQUENCE [LARGE SCALE GENOMIC DNA]</scope>
    <source>
        <strain evidence="7 8">272</strain>
    </source>
</reference>
<keyword evidence="5 7" id="KW-0269">Exonuclease</keyword>
<dbReference type="Pfam" id="PF00149">
    <property type="entry name" value="Metallophos"/>
    <property type="match status" value="1"/>
</dbReference>
<dbReference type="PANTHER" id="PTHR30337">
    <property type="entry name" value="COMPONENT OF ATP-DEPENDENT DSDNA EXONUCLEASE"/>
    <property type="match status" value="1"/>
</dbReference>
<evidence type="ECO:0000313" key="7">
    <source>
        <dbReference type="EMBL" id="TQE43750.1"/>
    </source>
</evidence>
<protein>
    <recommendedName>
        <fullName evidence="2">Nuclease SbcCD subunit D</fullName>
    </recommendedName>
</protein>
<comment type="caution">
    <text evidence="7">The sequence shown here is derived from an EMBL/GenBank/DDBJ whole genome shotgun (WGS) entry which is preliminary data.</text>
</comment>
<dbReference type="AlphaFoldDB" id="A0A540R7N6"/>
<dbReference type="InterPro" id="IPR014577">
    <property type="entry name" value="UCP033093_metalloPase"/>
</dbReference>
<keyword evidence="4" id="KW-0378">Hydrolase</keyword>
<evidence type="ECO:0000256" key="3">
    <source>
        <dbReference type="ARBA" id="ARBA00022722"/>
    </source>
</evidence>
<dbReference type="InterPro" id="IPR029052">
    <property type="entry name" value="Metallo-depent_PP-like"/>
</dbReference>